<organism evidence="1 2">
    <name type="scientific">Bacteroides fragilis str. S36L11</name>
    <dbReference type="NCBI Taxonomy" id="1339327"/>
    <lineage>
        <taxon>Bacteria</taxon>
        <taxon>Pseudomonadati</taxon>
        <taxon>Bacteroidota</taxon>
        <taxon>Bacteroidia</taxon>
        <taxon>Bacteroidales</taxon>
        <taxon>Bacteroidaceae</taxon>
        <taxon>Bacteroides</taxon>
    </lineage>
</organism>
<dbReference type="EMBL" id="JGDJ01000250">
    <property type="protein sequence ID" value="EXZ27429.1"/>
    <property type="molecule type" value="Genomic_DNA"/>
</dbReference>
<protein>
    <recommendedName>
        <fullName evidence="3">DUF4121 family protein</fullName>
    </recommendedName>
</protein>
<dbReference type="Proteomes" id="UP000022082">
    <property type="component" value="Unassembled WGS sequence"/>
</dbReference>
<reference evidence="1 2" key="1">
    <citation type="submission" date="2014-02" db="EMBL/GenBank/DDBJ databases">
        <authorList>
            <person name="Sears C."/>
            <person name="Carroll K."/>
            <person name="Sack B.R."/>
            <person name="Qadri F."/>
            <person name="Myers L.L."/>
            <person name="Chung G.-T."/>
            <person name="Escheverria P."/>
            <person name="Fraser C.M."/>
            <person name="Sadzewicz L."/>
            <person name="Shefchek K.A."/>
            <person name="Tallon L."/>
            <person name="Das S.P."/>
            <person name="Daugherty S."/>
            <person name="Mongodin E.F."/>
        </authorList>
    </citation>
    <scope>NUCLEOTIDE SEQUENCE [LARGE SCALE GENOMIC DNA]</scope>
    <source>
        <strain evidence="1 2">S36L11</strain>
    </source>
</reference>
<evidence type="ECO:0000313" key="2">
    <source>
        <dbReference type="Proteomes" id="UP000022082"/>
    </source>
</evidence>
<dbReference type="PATRIC" id="fig|1339327.3.peg.3933"/>
<comment type="caution">
    <text evidence="1">The sequence shown here is derived from an EMBL/GenBank/DDBJ whole genome shotgun (WGS) entry which is preliminary data.</text>
</comment>
<evidence type="ECO:0000313" key="1">
    <source>
        <dbReference type="EMBL" id="EXZ27429.1"/>
    </source>
</evidence>
<dbReference type="RefSeq" id="WP_005636601.1">
    <property type="nucleotide sequence ID" value="NZ_JGDJ01000250.1"/>
</dbReference>
<sequence>MKYGNFYDLESLTLLNRHEGCACSIKECDVEKVNRLISRMREDRERVSLPTAGDVVTYTTRGGDYYPQAHIERGDDREVHICLLPQTPFCHENEKCTGYNTEGGPWVITGPELLLPDGIRSKQFRMWGHTGRHRNGAVLFHTFVRAWKYTEPDPLYGKYTTKEWTRYIIECQPDIEPADAFIYRNESFTLYSREELERLVGILHGELFNGFRPGLFILWAYRMEWKELPTWEWNMLKAETHLFFLGVSPVKIRTDHNGHTVTFYKKTEQYDTL</sequence>
<evidence type="ECO:0008006" key="3">
    <source>
        <dbReference type="Google" id="ProtNLM"/>
    </source>
</evidence>
<dbReference type="GeneID" id="49204532"/>
<gene>
    <name evidence="1" type="ORF">M136_3396</name>
</gene>
<dbReference type="Pfam" id="PF13497">
    <property type="entry name" value="DUF4121"/>
    <property type="match status" value="1"/>
</dbReference>
<dbReference type="AlphaFoldDB" id="A0A015YXE7"/>
<name>A0A015YXE7_BACFG</name>
<accession>A0A015YXE7</accession>
<proteinExistence type="predicted"/>
<dbReference type="InterPro" id="IPR025189">
    <property type="entry name" value="DUF4121"/>
</dbReference>